<comment type="catalytic activity">
    <reaction evidence="9">
        <text>a lipid X + a UDP-2-N,3-O-bis[(3R)-3-hydroxyacyl]-alpha-D-glucosamine = a lipid A disaccharide + UDP + H(+)</text>
        <dbReference type="Rhea" id="RHEA:67828"/>
        <dbReference type="ChEBI" id="CHEBI:15378"/>
        <dbReference type="ChEBI" id="CHEBI:58223"/>
        <dbReference type="ChEBI" id="CHEBI:137748"/>
        <dbReference type="ChEBI" id="CHEBI:176338"/>
        <dbReference type="ChEBI" id="CHEBI:176343"/>
        <dbReference type="EC" id="2.4.1.182"/>
    </reaction>
</comment>
<name>A0A7V4WXE3_CALAY</name>
<evidence type="ECO:0000256" key="1">
    <source>
        <dbReference type="ARBA" id="ARBA00002056"/>
    </source>
</evidence>
<keyword evidence="8" id="KW-0443">Lipid metabolism</keyword>
<dbReference type="GO" id="GO:0009245">
    <property type="term" value="P:lipid A biosynthetic process"/>
    <property type="evidence" value="ECO:0007669"/>
    <property type="project" value="UniProtKB-UniRule"/>
</dbReference>
<dbReference type="EC" id="2.4.1.182" evidence="2 10"/>
<proteinExistence type="predicted"/>
<dbReference type="InterPro" id="IPR003835">
    <property type="entry name" value="Glyco_trans_19"/>
</dbReference>
<comment type="caution">
    <text evidence="11">The sequence shown here is derived from an EMBL/GenBank/DDBJ whole genome shotgun (WGS) entry which is preliminary data.</text>
</comment>
<dbReference type="PANTHER" id="PTHR30372">
    <property type="entry name" value="LIPID-A-DISACCHARIDE SYNTHASE"/>
    <property type="match status" value="1"/>
</dbReference>
<evidence type="ECO:0000256" key="10">
    <source>
        <dbReference type="NCBIfam" id="TIGR00215"/>
    </source>
</evidence>
<keyword evidence="6 11" id="KW-0328">Glycosyltransferase</keyword>
<evidence type="ECO:0000256" key="9">
    <source>
        <dbReference type="ARBA" id="ARBA00048975"/>
    </source>
</evidence>
<dbReference type="SUPFAM" id="SSF53756">
    <property type="entry name" value="UDP-Glycosyltransferase/glycogen phosphorylase"/>
    <property type="match status" value="1"/>
</dbReference>
<dbReference type="GO" id="GO:0005543">
    <property type="term" value="F:phospholipid binding"/>
    <property type="evidence" value="ECO:0007669"/>
    <property type="project" value="TreeGrafter"/>
</dbReference>
<protein>
    <recommendedName>
        <fullName evidence="3 10">Lipid-A-disaccharide synthase</fullName>
        <ecNumber evidence="2 10">2.4.1.182</ecNumber>
    </recommendedName>
</protein>
<evidence type="ECO:0000256" key="6">
    <source>
        <dbReference type="ARBA" id="ARBA00022676"/>
    </source>
</evidence>
<keyword evidence="4" id="KW-0444">Lipid biosynthesis</keyword>
<sequence length="377" mass="42242">MQSQKNTLLLIAGEPSGDAHAAALIKELQTMRGGLSVFGIGGEALVATGMELLYHIKDMAFLGLSEVIKHLPFIRRVQNDLLERARKEKPSCAILVDYPGFNLRMARSLKKMGIPVVYYISPQLWAWGRGRVKKIRRYVDKMLVVFPFEVDFYRQYGIEAVYVGHPLADKHAGRVPQEPKSVDPRNITIGLLPGSRKQEVESLLPDMVRAVRILYEEQKIKRAQIVKVEHLPEELYAGCLAASDSFIGITEEALHQCLPRYDAVFVASGTATLETGYYGVPMVVVYKVNKLTYFLAKRLVKLDSIALVNIVAGSKVAPELIQDAFTPQIAARELEIMLIPEKNREIRENLLIIREKLGETGASRRAATEVNTFIQNV</sequence>
<evidence type="ECO:0000256" key="4">
    <source>
        <dbReference type="ARBA" id="ARBA00022516"/>
    </source>
</evidence>
<evidence type="ECO:0000256" key="3">
    <source>
        <dbReference type="ARBA" id="ARBA00020902"/>
    </source>
</evidence>
<dbReference type="GO" id="GO:0016020">
    <property type="term" value="C:membrane"/>
    <property type="evidence" value="ECO:0007669"/>
    <property type="project" value="GOC"/>
</dbReference>
<comment type="function">
    <text evidence="1">Condensation of UDP-2,3-diacylglucosamine and 2,3-diacylglucosamine-1-phosphate to form lipid A disaccharide, a precursor of lipid A, a phosphorylated glycolipid that anchors the lipopolysaccharide to the outer membrane of the cell.</text>
</comment>
<evidence type="ECO:0000313" key="11">
    <source>
        <dbReference type="EMBL" id="HGY57451.1"/>
    </source>
</evidence>
<evidence type="ECO:0000256" key="8">
    <source>
        <dbReference type="ARBA" id="ARBA00023098"/>
    </source>
</evidence>
<keyword evidence="7 11" id="KW-0808">Transferase</keyword>
<keyword evidence="5" id="KW-0441">Lipid A biosynthesis</keyword>
<dbReference type="EMBL" id="DRQG01000161">
    <property type="protein sequence ID" value="HGY57451.1"/>
    <property type="molecule type" value="Genomic_DNA"/>
</dbReference>
<dbReference type="PANTHER" id="PTHR30372:SF4">
    <property type="entry name" value="LIPID-A-DISACCHARIDE SYNTHASE, MITOCHONDRIAL-RELATED"/>
    <property type="match status" value="1"/>
</dbReference>
<dbReference type="Proteomes" id="UP000885779">
    <property type="component" value="Unassembled WGS sequence"/>
</dbReference>
<dbReference type="GO" id="GO:0008915">
    <property type="term" value="F:lipid-A-disaccharide synthase activity"/>
    <property type="evidence" value="ECO:0007669"/>
    <property type="project" value="UniProtKB-UniRule"/>
</dbReference>
<dbReference type="AlphaFoldDB" id="A0A7V4WXE3"/>
<organism evidence="11">
    <name type="scientific">Caldithrix abyssi</name>
    <dbReference type="NCBI Taxonomy" id="187145"/>
    <lineage>
        <taxon>Bacteria</taxon>
        <taxon>Pseudomonadati</taxon>
        <taxon>Calditrichota</taxon>
        <taxon>Calditrichia</taxon>
        <taxon>Calditrichales</taxon>
        <taxon>Calditrichaceae</taxon>
        <taxon>Caldithrix</taxon>
    </lineage>
</organism>
<evidence type="ECO:0000256" key="5">
    <source>
        <dbReference type="ARBA" id="ARBA00022556"/>
    </source>
</evidence>
<dbReference type="Pfam" id="PF02684">
    <property type="entry name" value="LpxB"/>
    <property type="match status" value="1"/>
</dbReference>
<gene>
    <name evidence="11" type="ORF">ENK44_17215</name>
</gene>
<evidence type="ECO:0000256" key="7">
    <source>
        <dbReference type="ARBA" id="ARBA00022679"/>
    </source>
</evidence>
<reference evidence="11" key="1">
    <citation type="journal article" date="2020" name="mSystems">
        <title>Genome- and Community-Level Interaction Insights into Carbon Utilization and Element Cycling Functions of Hydrothermarchaeota in Hydrothermal Sediment.</title>
        <authorList>
            <person name="Zhou Z."/>
            <person name="Liu Y."/>
            <person name="Xu W."/>
            <person name="Pan J."/>
            <person name="Luo Z.H."/>
            <person name="Li M."/>
        </authorList>
    </citation>
    <scope>NUCLEOTIDE SEQUENCE [LARGE SCALE GENOMIC DNA]</scope>
    <source>
        <strain evidence="11">HyVt-577</strain>
    </source>
</reference>
<evidence type="ECO:0000256" key="2">
    <source>
        <dbReference type="ARBA" id="ARBA00012687"/>
    </source>
</evidence>
<dbReference type="NCBIfam" id="TIGR00215">
    <property type="entry name" value="lpxB"/>
    <property type="match status" value="1"/>
</dbReference>
<accession>A0A7V4WXE3</accession>